<comment type="caution">
    <text evidence="1">The sequence shown here is derived from an EMBL/GenBank/DDBJ whole genome shotgun (WGS) entry which is preliminary data.</text>
</comment>
<evidence type="ECO:0000313" key="2">
    <source>
        <dbReference type="Proteomes" id="UP000484164"/>
    </source>
</evidence>
<keyword evidence="2" id="KW-1185">Reference proteome</keyword>
<dbReference type="AlphaFoldDB" id="A0A6L3ZJG7"/>
<organism evidence="1 2">
    <name type="scientific">Phaeocystidibacter marisrubri</name>
    <dbReference type="NCBI Taxonomy" id="1577780"/>
    <lineage>
        <taxon>Bacteria</taxon>
        <taxon>Pseudomonadati</taxon>
        <taxon>Bacteroidota</taxon>
        <taxon>Flavobacteriia</taxon>
        <taxon>Flavobacteriales</taxon>
        <taxon>Phaeocystidibacteraceae</taxon>
        <taxon>Phaeocystidibacter</taxon>
    </lineage>
</organism>
<evidence type="ECO:0000313" key="1">
    <source>
        <dbReference type="EMBL" id="KAB2818021.1"/>
    </source>
</evidence>
<reference evidence="1 2" key="1">
    <citation type="submission" date="2019-10" db="EMBL/GenBank/DDBJ databases">
        <title>Genome sequence of Phaeocystidibacter marisrubri JCM30614 (type strain).</title>
        <authorList>
            <person name="Bowman J.P."/>
        </authorList>
    </citation>
    <scope>NUCLEOTIDE SEQUENCE [LARGE SCALE GENOMIC DNA]</scope>
    <source>
        <strain evidence="1 2">JCM 30614</strain>
    </source>
</reference>
<name>A0A6L3ZJG7_9FLAO</name>
<dbReference type="Proteomes" id="UP000484164">
    <property type="component" value="Unassembled WGS sequence"/>
</dbReference>
<protein>
    <submittedName>
        <fullName evidence="1">Uncharacterized protein</fullName>
    </submittedName>
</protein>
<sequence length="200" mass="22730">MYAILTGDIVKSSASQHDEWLNYLKSELNDHGVEGRDWEIFRGDSFQLICKPSEALKMALKIRAAVRVENGRDARISIGVGDVDKRRDVLHESNGQAFIFSGRGLDKKKTIMSFHCPHESINTQMRVLFGLMNVVIDRWTSNQSEAVLFRLKNEGLTQVEAASALGISQSAWSIKMSRTGMTEILDAMKYFEDEMEKHFR</sequence>
<proteinExistence type="predicted"/>
<dbReference type="OrthoDB" id="7064118at2"/>
<gene>
    <name evidence="1" type="ORF">F8C82_06355</name>
</gene>
<accession>A0A6L3ZJG7</accession>
<dbReference type="EMBL" id="WBVQ01000001">
    <property type="protein sequence ID" value="KAB2818021.1"/>
    <property type="molecule type" value="Genomic_DNA"/>
</dbReference>
<dbReference type="RefSeq" id="WP_151692709.1">
    <property type="nucleotide sequence ID" value="NZ_BMGX01000002.1"/>
</dbReference>